<dbReference type="Proteomes" id="UP001596442">
    <property type="component" value="Unassembled WGS sequence"/>
</dbReference>
<evidence type="ECO:0000313" key="1">
    <source>
        <dbReference type="EMBL" id="MFC6753939.1"/>
    </source>
</evidence>
<proteinExistence type="predicted"/>
<organism evidence="1 2">
    <name type="scientific">Halorubrum tibetense</name>
    <dbReference type="NCBI Taxonomy" id="175631"/>
    <lineage>
        <taxon>Archaea</taxon>
        <taxon>Methanobacteriati</taxon>
        <taxon>Methanobacteriota</taxon>
        <taxon>Stenosarchaea group</taxon>
        <taxon>Halobacteria</taxon>
        <taxon>Halobacteriales</taxon>
        <taxon>Haloferacaceae</taxon>
        <taxon>Halorubrum</taxon>
    </lineage>
</organism>
<reference evidence="1 2" key="1">
    <citation type="journal article" date="2019" name="Int. J. Syst. Evol. Microbiol.">
        <title>The Global Catalogue of Microorganisms (GCM) 10K type strain sequencing project: providing services to taxonomists for standard genome sequencing and annotation.</title>
        <authorList>
            <consortium name="The Broad Institute Genomics Platform"/>
            <consortium name="The Broad Institute Genome Sequencing Center for Infectious Disease"/>
            <person name="Wu L."/>
            <person name="Ma J."/>
        </authorList>
    </citation>
    <scope>NUCLEOTIDE SEQUENCE [LARGE SCALE GENOMIC DNA]</scope>
    <source>
        <strain evidence="1 2">CGMCC 1.3239</strain>
    </source>
</reference>
<gene>
    <name evidence="1" type="ORF">ACFQEU_10780</name>
</gene>
<comment type="caution">
    <text evidence="1">The sequence shown here is derived from an EMBL/GenBank/DDBJ whole genome shotgun (WGS) entry which is preliminary data.</text>
</comment>
<sequence length="303" mass="33310">MSGALFVDVDSIPNRGSFEKRSLDRSVLFSAPTHFDVDYEINPYMRPGVDEERAAAQWESLVELFGELADVTVFDADGVRTELDEEAAVTPPEDLPDMAFCSNHALSIPGEDRFVLARMATAERRDEPAYFERWAEAAGYEVVRLHTDAPFEGCGDARWHPGRDLLWGGYGQRSELGAYRELAERFGIDVVPLELTDDAYYHLDVCFSALDETTALVCPDAFTATGRAKLDRLFDTLIEVPAAAAQEGFACNCHAVGGELVVIQETNDATIDRLEAHGYETVGVATDEFMKAGGSVACLAFPY</sequence>
<dbReference type="SUPFAM" id="SSF55909">
    <property type="entry name" value="Pentein"/>
    <property type="match status" value="1"/>
</dbReference>
<dbReference type="Gene3D" id="3.75.10.10">
    <property type="entry name" value="L-arginine/glycine Amidinotransferase, Chain A"/>
    <property type="match status" value="1"/>
</dbReference>
<keyword evidence="2" id="KW-1185">Reference proteome</keyword>
<evidence type="ECO:0000313" key="2">
    <source>
        <dbReference type="Proteomes" id="UP001596442"/>
    </source>
</evidence>
<name>A0ABD5SBG1_9EURY</name>
<dbReference type="AlphaFoldDB" id="A0ABD5SBG1"/>
<protein>
    <submittedName>
        <fullName evidence="1">Dimethylarginine dimethylaminohydrolase family protein</fullName>
    </submittedName>
</protein>
<dbReference type="EMBL" id="JBHSWW010000166">
    <property type="protein sequence ID" value="MFC6753939.1"/>
    <property type="molecule type" value="Genomic_DNA"/>
</dbReference>
<accession>A0ABD5SBG1</accession>
<dbReference type="RefSeq" id="WP_379781985.1">
    <property type="nucleotide sequence ID" value="NZ_JBHSWW010000166.1"/>
</dbReference>
<dbReference type="Pfam" id="PF19420">
    <property type="entry name" value="DDAH_eukar"/>
    <property type="match status" value="1"/>
</dbReference>